<evidence type="ECO:0000313" key="3">
    <source>
        <dbReference type="Proteomes" id="UP000075885"/>
    </source>
</evidence>
<sequence length="147" mass="16574">MDEDQEFRDMVWKKMQENGSLIEMKAHLRAVLDEMLVNSDDPPSTAEERDPEAPLDSQTLAYELMMEALQVMNLNYTRNYLKKESGEKGQPLKREQLAKHVGLDTARLPNEEPLLVALLNKMRHQSEPLAAAGDGGRDSVPDVPTEA</sequence>
<proteinExistence type="predicted"/>
<evidence type="ECO:0000313" key="2">
    <source>
        <dbReference type="EnsemblMetazoa" id="AEPI005319-PA"/>
    </source>
</evidence>
<accession>A0A182PEG4</accession>
<keyword evidence="3" id="KW-1185">Reference proteome</keyword>
<name>A0A182PEG4_9DIPT</name>
<dbReference type="EnsemblMetazoa" id="AEPI005319-RA">
    <property type="protein sequence ID" value="AEPI005319-PA"/>
    <property type="gene ID" value="AEPI005319"/>
</dbReference>
<feature type="region of interest" description="Disordered" evidence="1">
    <location>
        <begin position="127"/>
        <end position="147"/>
    </location>
</feature>
<dbReference type="AlphaFoldDB" id="A0A182PEG4"/>
<dbReference type="Proteomes" id="UP000075885">
    <property type="component" value="Unassembled WGS sequence"/>
</dbReference>
<protein>
    <submittedName>
        <fullName evidence="2">Uncharacterized protein</fullName>
    </submittedName>
</protein>
<dbReference type="Gene3D" id="1.20.960.40">
    <property type="match status" value="1"/>
</dbReference>
<reference evidence="3" key="1">
    <citation type="submission" date="2013-03" db="EMBL/GenBank/DDBJ databases">
        <title>The Genome Sequence of Anopheles epiroticus epiroticus2.</title>
        <authorList>
            <consortium name="The Broad Institute Genomics Platform"/>
            <person name="Neafsey D.E."/>
            <person name="Howell P."/>
            <person name="Walker B."/>
            <person name="Young S.K."/>
            <person name="Zeng Q."/>
            <person name="Gargeya S."/>
            <person name="Fitzgerald M."/>
            <person name="Haas B."/>
            <person name="Abouelleil A."/>
            <person name="Allen A.W."/>
            <person name="Alvarado L."/>
            <person name="Arachchi H.M."/>
            <person name="Berlin A.M."/>
            <person name="Chapman S.B."/>
            <person name="Gainer-Dewar J."/>
            <person name="Goldberg J."/>
            <person name="Griggs A."/>
            <person name="Gujja S."/>
            <person name="Hansen M."/>
            <person name="Howarth C."/>
            <person name="Imamovic A."/>
            <person name="Ireland A."/>
            <person name="Larimer J."/>
            <person name="McCowan C."/>
            <person name="Murphy C."/>
            <person name="Pearson M."/>
            <person name="Poon T.W."/>
            <person name="Priest M."/>
            <person name="Roberts A."/>
            <person name="Saif S."/>
            <person name="Shea T."/>
            <person name="Sisk P."/>
            <person name="Sykes S."/>
            <person name="Wortman J."/>
            <person name="Nusbaum C."/>
            <person name="Birren B."/>
        </authorList>
    </citation>
    <scope>NUCLEOTIDE SEQUENCE [LARGE SCALE GENOMIC DNA]</scope>
    <source>
        <strain evidence="3">Epiroticus2</strain>
    </source>
</reference>
<feature type="region of interest" description="Disordered" evidence="1">
    <location>
        <begin position="36"/>
        <end position="56"/>
    </location>
</feature>
<organism evidence="2 3">
    <name type="scientific">Anopheles epiroticus</name>
    <dbReference type="NCBI Taxonomy" id="199890"/>
    <lineage>
        <taxon>Eukaryota</taxon>
        <taxon>Metazoa</taxon>
        <taxon>Ecdysozoa</taxon>
        <taxon>Arthropoda</taxon>
        <taxon>Hexapoda</taxon>
        <taxon>Insecta</taxon>
        <taxon>Pterygota</taxon>
        <taxon>Neoptera</taxon>
        <taxon>Endopterygota</taxon>
        <taxon>Diptera</taxon>
        <taxon>Nematocera</taxon>
        <taxon>Culicoidea</taxon>
        <taxon>Culicidae</taxon>
        <taxon>Anophelinae</taxon>
        <taxon>Anopheles</taxon>
    </lineage>
</organism>
<reference evidence="2" key="2">
    <citation type="submission" date="2020-05" db="UniProtKB">
        <authorList>
            <consortium name="EnsemblMetazoa"/>
        </authorList>
    </citation>
    <scope>IDENTIFICATION</scope>
    <source>
        <strain evidence="2">Epiroticus2</strain>
    </source>
</reference>
<evidence type="ECO:0000256" key="1">
    <source>
        <dbReference type="SAM" id="MobiDB-lite"/>
    </source>
</evidence>
<dbReference type="VEuPathDB" id="VectorBase:AEPI005319"/>